<protein>
    <submittedName>
        <fullName evidence="2">Acetylxylan esterase</fullName>
    </submittedName>
</protein>
<reference evidence="2" key="2">
    <citation type="submission" date="2022-09" db="EMBL/GenBank/DDBJ databases">
        <title>Biosynthetic gene clusters of Dactylosporangioum fulvum.</title>
        <authorList>
            <person name="Caradec T."/>
        </authorList>
    </citation>
    <scope>NUCLEOTIDE SEQUENCE</scope>
    <source>
        <strain evidence="2">NRRL B-16292</strain>
    </source>
</reference>
<evidence type="ECO:0000313" key="2">
    <source>
        <dbReference type="EMBL" id="UWP80149.1"/>
    </source>
</evidence>
<evidence type="ECO:0000259" key="1">
    <source>
        <dbReference type="Pfam" id="PF05448"/>
    </source>
</evidence>
<sequence>MMQVDLPLDRLVQYEYPYPEPDDFDSFWSRTLHEQRAHPLDPRFDQVDALVRTVDVYDVTFGGYAGDDVKGWLILPHERTGPLPLVVEYLGYGSGRGHPVESLAYASAGFAHAIMDSRGQGSALRAGHTADPHGAGPSAPGFMTRDILDPERYYYRRLFTDAYRFVDAVATHEAVAHDRIAVTGRSQGGALALVAAGLRDDVRLAMPHVPFLSAFRRAVQVTDHSPHGEIVKWLAAHRGSVERAFETLAYFDAVSFARRATCHGRFCVALHDVVSPPSTVFAAYNAYAGPKEMTVWQFNGHEAGGPEDILRTIRAVRELVQ</sequence>
<dbReference type="Gene3D" id="3.40.50.1820">
    <property type="entry name" value="alpha/beta hydrolase"/>
    <property type="match status" value="1"/>
</dbReference>
<dbReference type="PANTHER" id="PTHR40111">
    <property type="entry name" value="CEPHALOSPORIN-C DEACETYLASE"/>
    <property type="match status" value="1"/>
</dbReference>
<dbReference type="SUPFAM" id="SSF53474">
    <property type="entry name" value="alpha/beta-Hydrolases"/>
    <property type="match status" value="1"/>
</dbReference>
<keyword evidence="3" id="KW-1185">Reference proteome</keyword>
<dbReference type="Proteomes" id="UP001059617">
    <property type="component" value="Chromosome"/>
</dbReference>
<dbReference type="InterPro" id="IPR008391">
    <property type="entry name" value="AXE1_dom"/>
</dbReference>
<dbReference type="PANTHER" id="PTHR40111:SF1">
    <property type="entry name" value="CEPHALOSPORIN-C DEACETYLASE"/>
    <property type="match status" value="1"/>
</dbReference>
<dbReference type="Pfam" id="PF05448">
    <property type="entry name" value="AXE1"/>
    <property type="match status" value="1"/>
</dbReference>
<feature type="domain" description="Acetyl xylan esterase" evidence="1">
    <location>
        <begin position="1"/>
        <end position="305"/>
    </location>
</feature>
<accession>A0ABY5VSS4</accession>
<dbReference type="InterPro" id="IPR029058">
    <property type="entry name" value="AB_hydrolase_fold"/>
</dbReference>
<dbReference type="EMBL" id="CP073720">
    <property type="protein sequence ID" value="UWP80149.1"/>
    <property type="molecule type" value="Genomic_DNA"/>
</dbReference>
<dbReference type="InterPro" id="IPR039069">
    <property type="entry name" value="CE7"/>
</dbReference>
<gene>
    <name evidence="2" type="ORF">Dfulv_33990</name>
</gene>
<organism evidence="2 3">
    <name type="scientific">Dactylosporangium fulvum</name>
    <dbReference type="NCBI Taxonomy" id="53359"/>
    <lineage>
        <taxon>Bacteria</taxon>
        <taxon>Bacillati</taxon>
        <taxon>Actinomycetota</taxon>
        <taxon>Actinomycetes</taxon>
        <taxon>Micromonosporales</taxon>
        <taxon>Micromonosporaceae</taxon>
        <taxon>Dactylosporangium</taxon>
    </lineage>
</organism>
<proteinExistence type="predicted"/>
<reference evidence="2" key="1">
    <citation type="submission" date="2021-04" db="EMBL/GenBank/DDBJ databases">
        <authorList>
            <person name="Hartkoorn R.C."/>
            <person name="Beaudoing E."/>
            <person name="Hot D."/>
        </authorList>
    </citation>
    <scope>NUCLEOTIDE SEQUENCE</scope>
    <source>
        <strain evidence="2">NRRL B-16292</strain>
    </source>
</reference>
<evidence type="ECO:0000313" key="3">
    <source>
        <dbReference type="Proteomes" id="UP001059617"/>
    </source>
</evidence>
<name>A0ABY5VSS4_9ACTN</name>